<dbReference type="Pfam" id="PF00593">
    <property type="entry name" value="TonB_dep_Rec_b-barrel"/>
    <property type="match status" value="1"/>
</dbReference>
<keyword evidence="6 11" id="KW-0798">TonB box</keyword>
<feature type="domain" description="TonB-dependent receptor-like beta-barrel" evidence="12">
    <location>
        <begin position="224"/>
        <end position="585"/>
    </location>
</feature>
<dbReference type="InterPro" id="IPR036942">
    <property type="entry name" value="Beta-barrel_TonB_sf"/>
</dbReference>
<keyword evidence="15" id="KW-1185">Reference proteome</keyword>
<accession>A0ABT8LAY3</accession>
<keyword evidence="9 10" id="KW-0998">Cell outer membrane</keyword>
<proteinExistence type="inferred from homology"/>
<dbReference type="InterPro" id="IPR000531">
    <property type="entry name" value="Beta-barrel_TonB"/>
</dbReference>
<evidence type="ECO:0000256" key="4">
    <source>
        <dbReference type="ARBA" id="ARBA00022692"/>
    </source>
</evidence>
<dbReference type="Pfam" id="PF07715">
    <property type="entry name" value="Plug"/>
    <property type="match status" value="1"/>
</dbReference>
<name>A0ABT8LAY3_9BACT</name>
<organism evidence="14 15">
    <name type="scientific">Agaribacillus aureus</name>
    <dbReference type="NCBI Taxonomy" id="3051825"/>
    <lineage>
        <taxon>Bacteria</taxon>
        <taxon>Pseudomonadati</taxon>
        <taxon>Bacteroidota</taxon>
        <taxon>Cytophagia</taxon>
        <taxon>Cytophagales</taxon>
        <taxon>Splendidivirgaceae</taxon>
        <taxon>Agaribacillus</taxon>
    </lineage>
</organism>
<feature type="domain" description="TonB-dependent receptor plug" evidence="13">
    <location>
        <begin position="54"/>
        <end position="165"/>
    </location>
</feature>
<dbReference type="Gene3D" id="2.170.130.10">
    <property type="entry name" value="TonB-dependent receptor, plug domain"/>
    <property type="match status" value="1"/>
</dbReference>
<evidence type="ECO:0000313" key="15">
    <source>
        <dbReference type="Proteomes" id="UP001172083"/>
    </source>
</evidence>
<evidence type="ECO:0000256" key="2">
    <source>
        <dbReference type="ARBA" id="ARBA00022448"/>
    </source>
</evidence>
<dbReference type="PANTHER" id="PTHR30069">
    <property type="entry name" value="TONB-DEPENDENT OUTER MEMBRANE RECEPTOR"/>
    <property type="match status" value="1"/>
</dbReference>
<dbReference type="InterPro" id="IPR039426">
    <property type="entry name" value="TonB-dep_rcpt-like"/>
</dbReference>
<keyword evidence="5" id="KW-0732">Signal</keyword>
<evidence type="ECO:0000256" key="1">
    <source>
        <dbReference type="ARBA" id="ARBA00004571"/>
    </source>
</evidence>
<dbReference type="Proteomes" id="UP001172083">
    <property type="component" value="Unassembled WGS sequence"/>
</dbReference>
<reference evidence="14" key="1">
    <citation type="submission" date="2023-06" db="EMBL/GenBank/DDBJ databases">
        <title>Genomic of Agaribacillus aureum.</title>
        <authorList>
            <person name="Wang G."/>
        </authorList>
    </citation>
    <scope>NUCLEOTIDE SEQUENCE</scope>
    <source>
        <strain evidence="14">BMA12</strain>
    </source>
</reference>
<evidence type="ECO:0000256" key="7">
    <source>
        <dbReference type="ARBA" id="ARBA00023136"/>
    </source>
</evidence>
<evidence type="ECO:0000256" key="3">
    <source>
        <dbReference type="ARBA" id="ARBA00022452"/>
    </source>
</evidence>
<dbReference type="InterPro" id="IPR012910">
    <property type="entry name" value="Plug_dom"/>
</dbReference>
<evidence type="ECO:0000313" key="14">
    <source>
        <dbReference type="EMBL" id="MDN5214920.1"/>
    </source>
</evidence>
<keyword evidence="3 10" id="KW-1134">Transmembrane beta strand</keyword>
<sequence>MEQFVKMLVMGLIVGSMLTPTAPAQSMEDLIEISLEDLMNIKITSASKKEEKAFDAPSVITTITAKDIETFGGTSLYEILERSAGFYGLSSFVFRKNAIGLRGDLPTHINPRILFLIDGRPFRESVFGGQNVGILTSFPVYSIKQIEIIRGPGSVLYGSNAYVGVVNIITKEAAKPELNVRGGGGSFGTGMLQIDGGTSIGELKVNGGFNYLKSTGWRFSDSTRTRGPNRQYAETDFGEDILAANLQFKYKGFSLSGFYGANDLAHITPATSIPGIYKSRRAFIDLGYTGDIIPDVYSISANITYNNINDNFDNGFFNDLSSVRIPTANDYVFEITNFLTINEKFEVTVGGSLYHLSGEWTTNDTSIIIPSYSDQWFHGYLQADYKPMDWLKLVFGGQLNKVAGLDVNFVPRLAAVASFKSGLGAKIMYGQAFRAPYPAETDIFTPPTLIGDPNLKPENISTFETQVFYAKDKTSVAVSYFNSKQTDLVTRIPNTDPSSGASLTYTNLGELKSQGFEIEAKYSLTNTIYLDGSYAFQTNEDDSGNRNVTRLPQHMVKLGAAMDVKSYLNLGVFNSFYSSPFDNDSSVEGLDQLSAFNWLTARLDVKVDKLANLKYPKIGLVFEGVNLLDQKVYNPEIVFKNYNAVRNKPGLGINVTAYVKF</sequence>
<dbReference type="Gene3D" id="2.40.170.20">
    <property type="entry name" value="TonB-dependent receptor, beta-barrel domain"/>
    <property type="match status" value="1"/>
</dbReference>
<evidence type="ECO:0000259" key="12">
    <source>
        <dbReference type="Pfam" id="PF00593"/>
    </source>
</evidence>
<comment type="caution">
    <text evidence="14">The sequence shown here is derived from an EMBL/GenBank/DDBJ whole genome shotgun (WGS) entry which is preliminary data.</text>
</comment>
<evidence type="ECO:0000259" key="13">
    <source>
        <dbReference type="Pfam" id="PF07715"/>
    </source>
</evidence>
<evidence type="ECO:0000256" key="9">
    <source>
        <dbReference type="ARBA" id="ARBA00023237"/>
    </source>
</evidence>
<dbReference type="RefSeq" id="WP_346760258.1">
    <property type="nucleotide sequence ID" value="NZ_JAUJEB010000005.1"/>
</dbReference>
<dbReference type="InterPro" id="IPR037066">
    <property type="entry name" value="Plug_dom_sf"/>
</dbReference>
<dbReference type="PROSITE" id="PS52016">
    <property type="entry name" value="TONB_DEPENDENT_REC_3"/>
    <property type="match status" value="1"/>
</dbReference>
<protein>
    <submittedName>
        <fullName evidence="14">TonB-dependent receptor</fullName>
    </submittedName>
</protein>
<keyword evidence="7 10" id="KW-0472">Membrane</keyword>
<comment type="similarity">
    <text evidence="10 11">Belongs to the TonB-dependent receptor family.</text>
</comment>
<evidence type="ECO:0000256" key="10">
    <source>
        <dbReference type="PROSITE-ProRule" id="PRU01360"/>
    </source>
</evidence>
<dbReference type="PANTHER" id="PTHR30069:SF29">
    <property type="entry name" value="HEMOGLOBIN AND HEMOGLOBIN-HAPTOGLOBIN-BINDING PROTEIN 1-RELATED"/>
    <property type="match status" value="1"/>
</dbReference>
<gene>
    <name evidence="14" type="ORF">QQ020_22765</name>
</gene>
<keyword evidence="2 10" id="KW-0813">Transport</keyword>
<evidence type="ECO:0000256" key="11">
    <source>
        <dbReference type="RuleBase" id="RU003357"/>
    </source>
</evidence>
<dbReference type="SUPFAM" id="SSF56935">
    <property type="entry name" value="Porins"/>
    <property type="match status" value="1"/>
</dbReference>
<evidence type="ECO:0000256" key="5">
    <source>
        <dbReference type="ARBA" id="ARBA00022729"/>
    </source>
</evidence>
<evidence type="ECO:0000256" key="6">
    <source>
        <dbReference type="ARBA" id="ARBA00023077"/>
    </source>
</evidence>
<keyword evidence="8 14" id="KW-0675">Receptor</keyword>
<keyword evidence="4 10" id="KW-0812">Transmembrane</keyword>
<dbReference type="EMBL" id="JAUJEB010000005">
    <property type="protein sequence ID" value="MDN5214920.1"/>
    <property type="molecule type" value="Genomic_DNA"/>
</dbReference>
<comment type="subcellular location">
    <subcellularLocation>
        <location evidence="1 10">Cell outer membrane</location>
        <topology evidence="1 10">Multi-pass membrane protein</topology>
    </subcellularLocation>
</comment>
<evidence type="ECO:0000256" key="8">
    <source>
        <dbReference type="ARBA" id="ARBA00023170"/>
    </source>
</evidence>